<dbReference type="InterPro" id="IPR051931">
    <property type="entry name" value="PAK3-like"/>
</dbReference>
<feature type="domain" description="FHA" evidence="4">
    <location>
        <begin position="154"/>
        <end position="204"/>
    </location>
</feature>
<keyword evidence="7" id="KW-1185">Reference proteome</keyword>
<dbReference type="GO" id="GO:0005524">
    <property type="term" value="F:ATP binding"/>
    <property type="evidence" value="ECO:0007669"/>
    <property type="project" value="UniProtKB-KW"/>
</dbReference>
<dbReference type="CDD" id="cd14014">
    <property type="entry name" value="STKc_PknB_like"/>
    <property type="match status" value="1"/>
</dbReference>
<evidence type="ECO:0000256" key="2">
    <source>
        <dbReference type="ARBA" id="ARBA00022741"/>
    </source>
</evidence>
<keyword evidence="3" id="KW-0067">ATP-binding</keyword>
<proteinExistence type="inferred from homology"/>
<keyword evidence="6" id="KW-0808">Transferase</keyword>
<keyword evidence="2" id="KW-0547">Nucleotide-binding</keyword>
<dbReference type="GO" id="GO:0004674">
    <property type="term" value="F:protein serine/threonine kinase activity"/>
    <property type="evidence" value="ECO:0007669"/>
    <property type="project" value="UniProtKB-KW"/>
</dbReference>
<dbReference type="CDD" id="cd00060">
    <property type="entry name" value="FHA"/>
    <property type="match status" value="1"/>
</dbReference>
<dbReference type="PROSITE" id="PS50006">
    <property type="entry name" value="FHA_DOMAIN"/>
    <property type="match status" value="1"/>
</dbReference>
<dbReference type="AlphaFoldDB" id="A0A5S9F508"/>
<dbReference type="Pfam" id="PF00069">
    <property type="entry name" value="Pkinase"/>
    <property type="match status" value="1"/>
</dbReference>
<reference evidence="6 7" key="1">
    <citation type="submission" date="2019-08" db="EMBL/GenBank/DDBJ databases">
        <title>Complete genome sequence of Candidatus Uab amorphum.</title>
        <authorList>
            <person name="Shiratori T."/>
            <person name="Suzuki S."/>
            <person name="Kakizawa Y."/>
            <person name="Ishida K."/>
        </authorList>
    </citation>
    <scope>NUCLEOTIDE SEQUENCE [LARGE SCALE GENOMIC DNA]</scope>
    <source>
        <strain evidence="6 7">SRT547</strain>
    </source>
</reference>
<gene>
    <name evidence="6" type="ORF">UABAM_04732</name>
</gene>
<dbReference type="Proteomes" id="UP000326354">
    <property type="component" value="Chromosome"/>
</dbReference>
<dbReference type="InterPro" id="IPR000253">
    <property type="entry name" value="FHA_dom"/>
</dbReference>
<keyword evidence="6" id="KW-0723">Serine/threonine-protein kinase</keyword>
<evidence type="ECO:0000259" key="4">
    <source>
        <dbReference type="PROSITE" id="PS50006"/>
    </source>
</evidence>
<evidence type="ECO:0000256" key="3">
    <source>
        <dbReference type="ARBA" id="ARBA00022840"/>
    </source>
</evidence>
<dbReference type="KEGG" id="uam:UABAM_04732"/>
<dbReference type="Gene3D" id="2.60.200.20">
    <property type="match status" value="1"/>
</dbReference>
<dbReference type="Pfam" id="PF00498">
    <property type="entry name" value="FHA"/>
    <property type="match status" value="1"/>
</dbReference>
<dbReference type="SUPFAM" id="SSF49879">
    <property type="entry name" value="SMAD/FHA domain"/>
    <property type="match status" value="1"/>
</dbReference>
<organism evidence="6 7">
    <name type="scientific">Uabimicrobium amorphum</name>
    <dbReference type="NCBI Taxonomy" id="2596890"/>
    <lineage>
        <taxon>Bacteria</taxon>
        <taxon>Pseudomonadati</taxon>
        <taxon>Planctomycetota</taxon>
        <taxon>Candidatus Uabimicrobiia</taxon>
        <taxon>Candidatus Uabimicrobiales</taxon>
        <taxon>Candidatus Uabimicrobiaceae</taxon>
        <taxon>Candidatus Uabimicrobium</taxon>
    </lineage>
</organism>
<feature type="domain" description="Protein kinase" evidence="5">
    <location>
        <begin position="251"/>
        <end position="511"/>
    </location>
</feature>
<dbReference type="PANTHER" id="PTHR45832">
    <property type="entry name" value="SERINE/THREONINE-PROTEIN KINASE SAMKA-RELATED-RELATED"/>
    <property type="match status" value="1"/>
</dbReference>
<dbReference type="EMBL" id="AP019860">
    <property type="protein sequence ID" value="BBM86346.1"/>
    <property type="molecule type" value="Genomic_DNA"/>
</dbReference>
<dbReference type="PROSITE" id="PS50011">
    <property type="entry name" value="PROTEIN_KINASE_DOM"/>
    <property type="match status" value="1"/>
</dbReference>
<evidence type="ECO:0000313" key="6">
    <source>
        <dbReference type="EMBL" id="BBM86346.1"/>
    </source>
</evidence>
<dbReference type="RefSeq" id="WP_173013523.1">
    <property type="nucleotide sequence ID" value="NZ_AP019860.1"/>
</dbReference>
<evidence type="ECO:0000259" key="5">
    <source>
        <dbReference type="PROSITE" id="PS50011"/>
    </source>
</evidence>
<dbReference type="InterPro" id="IPR011009">
    <property type="entry name" value="Kinase-like_dom_sf"/>
</dbReference>
<comment type="similarity">
    <text evidence="1">Belongs to the protein kinase superfamily. STE Ser/Thr protein kinase family. STE20 subfamily.</text>
</comment>
<dbReference type="PANTHER" id="PTHR45832:SF22">
    <property type="entry name" value="SERINE_THREONINE-PROTEIN KINASE SAMKA-RELATED"/>
    <property type="match status" value="1"/>
</dbReference>
<dbReference type="SUPFAM" id="SSF56112">
    <property type="entry name" value="Protein kinase-like (PK-like)"/>
    <property type="match status" value="1"/>
</dbReference>
<evidence type="ECO:0000256" key="1">
    <source>
        <dbReference type="ARBA" id="ARBA00008874"/>
    </source>
</evidence>
<keyword evidence="6" id="KW-0418">Kinase</keyword>
<dbReference type="InterPro" id="IPR000719">
    <property type="entry name" value="Prot_kinase_dom"/>
</dbReference>
<dbReference type="InterPro" id="IPR008984">
    <property type="entry name" value="SMAD_FHA_dom_sf"/>
</dbReference>
<dbReference type="Gene3D" id="1.10.510.10">
    <property type="entry name" value="Transferase(Phosphotransferase) domain 1"/>
    <property type="match status" value="1"/>
</dbReference>
<dbReference type="SMART" id="SM00240">
    <property type="entry name" value="FHA"/>
    <property type="match status" value="1"/>
</dbReference>
<sequence>MDNLDEKLRKLKNLYNRKLIDETQYKEQQQILISSWTQPPKITQTVATQTIGVMDTVLDDEPTSDENATNVAQKDTFSPGALKKQEILANTPSQVLDYKKRPTDKKCMQILAPSKVEVSDTKSDKVKNDGTYVKLEIIQGSKLDPNTFYEHDTLMVGRGSSTNCRVLQDRYASRIHCVLEMNPPKCLIKDLGSRNGTFINGQKYGKGEGVFLKDGDVLKVGRTVLKVKIHTVDVVDENYNETLFEDDRPEYERLEKVSEGPWTIYKAQNVQTKEYARLKVMEIDNSFSKSRLKRFFEQIQFLHTLVHPNICLFYSGDCSGNELYLATEWVDAKSIWDEVRLVGTFSEQRAKKIILQLFKALEYAHQQKIVHRKIHPKNIYITPDDVVKIVDFGLGMHFDMAGLSGLSLYEEEEEDILFTPPEQIQEYRLVDPRSDLYSAGALFFYMLTGKPIFDVANSDLMFAILDERTKPCSVSEFVQVSHQVESIISRCLIRNMEQRFKNAQEVVHMLENL</sequence>
<accession>A0A5S9F508</accession>
<evidence type="ECO:0000313" key="7">
    <source>
        <dbReference type="Proteomes" id="UP000326354"/>
    </source>
</evidence>
<protein>
    <submittedName>
        <fullName evidence="6">Serine/threonine protein kinase</fullName>
    </submittedName>
</protein>
<name>A0A5S9F508_UABAM</name>